<name>H2Y886_CIOSA</name>
<keyword evidence="2" id="KW-1185">Reference proteome</keyword>
<dbReference type="Ensembl" id="ENSCSAVT00000001554.1">
    <property type="protein sequence ID" value="ENSCSAVP00000001534.1"/>
    <property type="gene ID" value="ENSCSAVG00000000875.1"/>
</dbReference>
<sequence length="88" mass="10471">MRFKDFFDNIFNSRFNEQPNRDVDRDDPCGDFEDCDCNEDFDDDFFEFSNDPFDHGGFNNLFTTMERMMSGFHGMNRLPAWSHGEGEM</sequence>
<protein>
    <submittedName>
        <fullName evidence="1">Uncharacterized protein</fullName>
    </submittedName>
</protein>
<dbReference type="HOGENOM" id="CLU_2474578_0_0_1"/>
<proteinExistence type="predicted"/>
<evidence type="ECO:0000313" key="1">
    <source>
        <dbReference type="Ensembl" id="ENSCSAVP00000001534.1"/>
    </source>
</evidence>
<accession>H2Y886</accession>
<evidence type="ECO:0000313" key="2">
    <source>
        <dbReference type="Proteomes" id="UP000007875"/>
    </source>
</evidence>
<dbReference type="AlphaFoldDB" id="H2Y886"/>
<organism evidence="1 2">
    <name type="scientific">Ciona savignyi</name>
    <name type="common">Pacific transparent sea squirt</name>
    <dbReference type="NCBI Taxonomy" id="51511"/>
    <lineage>
        <taxon>Eukaryota</taxon>
        <taxon>Metazoa</taxon>
        <taxon>Chordata</taxon>
        <taxon>Tunicata</taxon>
        <taxon>Ascidiacea</taxon>
        <taxon>Phlebobranchia</taxon>
        <taxon>Cionidae</taxon>
        <taxon>Ciona</taxon>
    </lineage>
</organism>
<reference evidence="2" key="1">
    <citation type="submission" date="2003-08" db="EMBL/GenBank/DDBJ databases">
        <authorList>
            <person name="Birren B."/>
            <person name="Nusbaum C."/>
            <person name="Abebe A."/>
            <person name="Abouelleil A."/>
            <person name="Adekoya E."/>
            <person name="Ait-zahra M."/>
            <person name="Allen N."/>
            <person name="Allen T."/>
            <person name="An P."/>
            <person name="Anderson M."/>
            <person name="Anderson S."/>
            <person name="Arachchi H."/>
            <person name="Armbruster J."/>
            <person name="Bachantsang P."/>
            <person name="Baldwin J."/>
            <person name="Barry A."/>
            <person name="Bayul T."/>
            <person name="Blitshsteyn B."/>
            <person name="Bloom T."/>
            <person name="Blye J."/>
            <person name="Boguslavskiy L."/>
            <person name="Borowsky M."/>
            <person name="Boukhgalter B."/>
            <person name="Brunache A."/>
            <person name="Butler J."/>
            <person name="Calixte N."/>
            <person name="Calvo S."/>
            <person name="Camarata J."/>
            <person name="Campo K."/>
            <person name="Chang J."/>
            <person name="Cheshatsang Y."/>
            <person name="Citroen M."/>
            <person name="Collymore A."/>
            <person name="Considine T."/>
            <person name="Cook A."/>
            <person name="Cooke P."/>
            <person name="Corum B."/>
            <person name="Cuomo C."/>
            <person name="David R."/>
            <person name="Dawoe T."/>
            <person name="Degray S."/>
            <person name="Dodge S."/>
            <person name="Dooley K."/>
            <person name="Dorje P."/>
            <person name="Dorjee K."/>
            <person name="Dorris L."/>
            <person name="Duffey N."/>
            <person name="Dupes A."/>
            <person name="Elkins T."/>
            <person name="Engels R."/>
            <person name="Erickson J."/>
            <person name="Farina A."/>
            <person name="Faro S."/>
            <person name="Ferreira P."/>
            <person name="Fischer H."/>
            <person name="Fitzgerald M."/>
            <person name="Foley K."/>
            <person name="Gage D."/>
            <person name="Galagan J."/>
            <person name="Gearin G."/>
            <person name="Gnerre S."/>
            <person name="Gnirke A."/>
            <person name="Goyette A."/>
            <person name="Graham J."/>
            <person name="Grandbois E."/>
            <person name="Gyaltsen K."/>
            <person name="Hafez N."/>
            <person name="Hagopian D."/>
            <person name="Hagos B."/>
            <person name="Hall J."/>
            <person name="Hatcher B."/>
            <person name="Heller A."/>
            <person name="Higgins H."/>
            <person name="Honan T."/>
            <person name="Horn A."/>
            <person name="Houde N."/>
            <person name="Hughes L."/>
            <person name="Hulme W."/>
            <person name="Husby E."/>
            <person name="Iliev I."/>
            <person name="Jaffe D."/>
            <person name="Jones C."/>
            <person name="Kamal M."/>
            <person name="Kamat A."/>
            <person name="Kamvysselis M."/>
            <person name="Karlsson E."/>
            <person name="Kells C."/>
            <person name="Kieu A."/>
            <person name="Kisner P."/>
            <person name="Kodira C."/>
            <person name="Kulbokas E."/>
            <person name="Labutti K."/>
            <person name="Lama D."/>
            <person name="Landers T."/>
            <person name="Leger J."/>
            <person name="Levine S."/>
            <person name="Lewis D."/>
            <person name="Lewis T."/>
            <person name="Lindblad-toh K."/>
            <person name="Liu X."/>
            <person name="Lokyitsang T."/>
            <person name="Lokyitsang Y."/>
            <person name="Lucien O."/>
            <person name="Lui A."/>
            <person name="Ma L.J."/>
            <person name="Mabbitt R."/>
            <person name="Macdonald J."/>
            <person name="Maclean C."/>
            <person name="Major J."/>
            <person name="Manning J."/>
            <person name="Marabella R."/>
            <person name="Maru K."/>
            <person name="Matthews C."/>
            <person name="Mauceli E."/>
            <person name="Mccarthy M."/>
            <person name="Mcdonough S."/>
            <person name="Mcghee T."/>
            <person name="Meldrim J."/>
            <person name="Meneus L."/>
            <person name="Mesirov J."/>
            <person name="Mihalev A."/>
            <person name="Mihova T."/>
            <person name="Mikkelsen T."/>
            <person name="Mlenga V."/>
            <person name="Moru K."/>
            <person name="Mozes J."/>
            <person name="Mulrain L."/>
            <person name="Munson G."/>
            <person name="Naylor J."/>
            <person name="Newes C."/>
            <person name="Nguyen C."/>
            <person name="Nguyen N."/>
            <person name="Nguyen T."/>
            <person name="Nicol R."/>
            <person name="Nielsen C."/>
            <person name="Nizzari M."/>
            <person name="Norbu C."/>
            <person name="Norbu N."/>
            <person name="O'donnell P."/>
            <person name="Okoawo O."/>
            <person name="O'leary S."/>
            <person name="Omotosho B."/>
            <person name="O'neill K."/>
            <person name="Osman S."/>
            <person name="Parker S."/>
            <person name="Perrin D."/>
            <person name="Phunkhang P."/>
            <person name="Piqani B."/>
            <person name="Purcell S."/>
            <person name="Rachupka T."/>
            <person name="Ramasamy U."/>
            <person name="Rameau R."/>
            <person name="Ray V."/>
            <person name="Raymond C."/>
            <person name="Retta R."/>
            <person name="Richardson S."/>
            <person name="Rise C."/>
            <person name="Rodriguez J."/>
            <person name="Rogers J."/>
            <person name="Rogov P."/>
            <person name="Rutman M."/>
            <person name="Schupbach R."/>
            <person name="Seaman C."/>
            <person name="Settipalli S."/>
            <person name="Sharpe T."/>
            <person name="Sheridan J."/>
            <person name="Sherpa N."/>
            <person name="Shi J."/>
            <person name="Smirnov S."/>
            <person name="Smith C."/>
            <person name="Sougnez C."/>
            <person name="Spencer B."/>
            <person name="Stalker J."/>
            <person name="Stange-thomann N."/>
            <person name="Stavropoulos S."/>
            <person name="Stetson K."/>
            <person name="Stone C."/>
            <person name="Stone S."/>
            <person name="Stubbs M."/>
            <person name="Talamas J."/>
            <person name="Tchuinga P."/>
            <person name="Tenzing P."/>
            <person name="Tesfaye S."/>
            <person name="Theodore J."/>
            <person name="Thoulutsang Y."/>
            <person name="Topham K."/>
            <person name="Towey S."/>
            <person name="Tsamla T."/>
            <person name="Tsomo N."/>
            <person name="Vallee D."/>
            <person name="Vassiliev H."/>
            <person name="Venkataraman V."/>
            <person name="Vinson J."/>
            <person name="Vo A."/>
            <person name="Wade C."/>
            <person name="Wang S."/>
            <person name="Wangchuk T."/>
            <person name="Wangdi T."/>
            <person name="Whittaker C."/>
            <person name="Wilkinson J."/>
            <person name="Wu Y."/>
            <person name="Wyman D."/>
            <person name="Yadav S."/>
            <person name="Yang S."/>
            <person name="Yang X."/>
            <person name="Yeager S."/>
            <person name="Yee E."/>
            <person name="Young G."/>
            <person name="Zainoun J."/>
            <person name="Zembeck L."/>
            <person name="Zimmer A."/>
            <person name="Zody M."/>
            <person name="Lander E."/>
        </authorList>
    </citation>
    <scope>NUCLEOTIDE SEQUENCE [LARGE SCALE GENOMIC DNA]</scope>
</reference>
<reference evidence="1" key="2">
    <citation type="submission" date="2025-08" db="UniProtKB">
        <authorList>
            <consortium name="Ensembl"/>
        </authorList>
    </citation>
    <scope>IDENTIFICATION</scope>
</reference>
<dbReference type="InParanoid" id="H2Y886"/>
<dbReference type="Proteomes" id="UP000007875">
    <property type="component" value="Unassembled WGS sequence"/>
</dbReference>
<reference evidence="1" key="3">
    <citation type="submission" date="2025-09" db="UniProtKB">
        <authorList>
            <consortium name="Ensembl"/>
        </authorList>
    </citation>
    <scope>IDENTIFICATION</scope>
</reference>